<dbReference type="FunFam" id="3.30.70.270:FF:000001">
    <property type="entry name" value="Diguanylate cyclase domain protein"/>
    <property type="match status" value="1"/>
</dbReference>
<dbReference type="InterPro" id="IPR043128">
    <property type="entry name" value="Rev_trsase/Diguanyl_cyclase"/>
</dbReference>
<dbReference type="OrthoDB" id="9812260at2"/>
<sequence length="386" mass="43314">MSPIFFILITLLLTSIVWSVIFLMAWYTLGKKLYALFWASAFMCSACQWGTILLQPYFESDVTYWMLAVSFSMASVLLGTWGHCIRTRCPINMNYLLAFAVITFAAVYYFKAVNVHVGLNMSLYIYYDIILLFINAIIILKHKPKSLPAEIGAAVTYTVCGLCLFIAATIALMQGAQVNQAYLDLYILINFITVPTAHVGMAVFIIFIMASDLAQEMQKLAMTDVLTQCVNRRGFYEIGQQKLETQLSCEQHVSLIYWDIDSFKNINDEYGHAGGDEVLIQATKRVRACLNKDDIFARIGGEEFVILIARDSELKAKQFADTLRTTLASKPIEYKQQCIDVTASFGVISIKCATTQIDKAIDLADKALYIAKHEGKNKVAYAVPLN</sequence>
<feature type="transmembrane region" description="Helical" evidence="4">
    <location>
        <begin position="36"/>
        <end position="58"/>
    </location>
</feature>
<name>A0A2K4XFR9_PSEVC</name>
<feature type="transmembrane region" description="Helical" evidence="4">
    <location>
        <begin position="6"/>
        <end position="29"/>
    </location>
</feature>
<keyword evidence="9" id="KW-1185">Reference proteome</keyword>
<dbReference type="PANTHER" id="PTHR45138">
    <property type="entry name" value="REGULATORY COMPONENTS OF SENSORY TRANSDUCTION SYSTEM"/>
    <property type="match status" value="1"/>
</dbReference>
<feature type="domain" description="GGDEF" evidence="5">
    <location>
        <begin position="251"/>
        <end position="384"/>
    </location>
</feature>
<evidence type="ECO:0000256" key="1">
    <source>
        <dbReference type="ARBA" id="ARBA00001946"/>
    </source>
</evidence>
<feature type="transmembrane region" description="Helical" evidence="4">
    <location>
        <begin position="93"/>
        <end position="111"/>
    </location>
</feature>
<dbReference type="Proteomes" id="UP000615003">
    <property type="component" value="Unassembled WGS sequence"/>
</dbReference>
<dbReference type="InterPro" id="IPR050469">
    <property type="entry name" value="Diguanylate_Cyclase"/>
</dbReference>
<dbReference type="AlphaFoldDB" id="A0A2K4XFR9"/>
<dbReference type="InterPro" id="IPR000160">
    <property type="entry name" value="GGDEF_dom"/>
</dbReference>
<dbReference type="GeneID" id="93665865"/>
<dbReference type="EMBL" id="AQGW01000025">
    <property type="protein sequence ID" value="MBE0384788.1"/>
    <property type="molecule type" value="Genomic_DNA"/>
</dbReference>
<evidence type="ECO:0000313" key="8">
    <source>
        <dbReference type="Proteomes" id="UP000238288"/>
    </source>
</evidence>
<gene>
    <name evidence="7" type="ORF">PCAR9_B0701</name>
    <name evidence="6" type="ORF">PCARR_b0821</name>
</gene>
<dbReference type="GO" id="GO:0052621">
    <property type="term" value="F:diguanylate cyclase activity"/>
    <property type="evidence" value="ECO:0007669"/>
    <property type="project" value="UniProtKB-EC"/>
</dbReference>
<dbReference type="SMART" id="SM00267">
    <property type="entry name" value="GGDEF"/>
    <property type="match status" value="1"/>
</dbReference>
<feature type="transmembrane region" description="Helical" evidence="4">
    <location>
        <begin position="64"/>
        <end position="81"/>
    </location>
</feature>
<feature type="transmembrane region" description="Helical" evidence="4">
    <location>
        <begin position="152"/>
        <end position="173"/>
    </location>
</feature>
<dbReference type="SUPFAM" id="SSF55073">
    <property type="entry name" value="Nucleotide cyclase"/>
    <property type="match status" value="1"/>
</dbReference>
<dbReference type="PANTHER" id="PTHR45138:SF9">
    <property type="entry name" value="DIGUANYLATE CYCLASE DGCM-RELATED"/>
    <property type="match status" value="1"/>
</dbReference>
<keyword evidence="4" id="KW-0812">Transmembrane</keyword>
<protein>
    <recommendedName>
        <fullName evidence="2">diguanylate cyclase</fullName>
        <ecNumber evidence="2">2.7.7.65</ecNumber>
    </recommendedName>
</protein>
<reference evidence="6 9" key="1">
    <citation type="submission" date="2015-06" db="EMBL/GenBank/DDBJ databases">
        <title>Genome sequence of Pseudoalteromonas carrageenovora.</title>
        <authorList>
            <person name="Xie B.-B."/>
            <person name="Rong J.-C."/>
            <person name="Qin Q.-L."/>
            <person name="Zhang Y.-Z."/>
        </authorList>
    </citation>
    <scope>NUCLEOTIDE SEQUENCE [LARGE SCALE GENOMIC DNA]</scope>
    <source>
        <strain evidence="6 9">IAM 12662</strain>
    </source>
</reference>
<dbReference type="Gene3D" id="3.30.70.270">
    <property type="match status" value="1"/>
</dbReference>
<reference evidence="7 8" key="2">
    <citation type="submission" date="2017-11" db="EMBL/GenBank/DDBJ databases">
        <authorList>
            <person name="Han C.G."/>
        </authorList>
    </citation>
    <scope>NUCLEOTIDE SEQUENCE [LARGE SCALE GENOMIC DNA]</scope>
    <source>
        <strain evidence="8">ATCC 43555</strain>
        <strain evidence="7">ATCC43555</strain>
    </source>
</reference>
<feature type="transmembrane region" description="Helical" evidence="4">
    <location>
        <begin position="185"/>
        <end position="210"/>
    </location>
</feature>
<dbReference type="PROSITE" id="PS50887">
    <property type="entry name" value="GGDEF"/>
    <property type="match status" value="1"/>
</dbReference>
<keyword evidence="4" id="KW-1133">Transmembrane helix</keyword>
<dbReference type="EC" id="2.7.7.65" evidence="2"/>
<keyword evidence="4" id="KW-0472">Membrane</keyword>
<evidence type="ECO:0000256" key="2">
    <source>
        <dbReference type="ARBA" id="ARBA00012528"/>
    </source>
</evidence>
<comment type="cofactor">
    <cofactor evidence="1">
        <name>Mg(2+)</name>
        <dbReference type="ChEBI" id="CHEBI:18420"/>
    </cofactor>
</comment>
<dbReference type="InterPro" id="IPR029787">
    <property type="entry name" value="Nucleotide_cyclase"/>
</dbReference>
<evidence type="ECO:0000256" key="4">
    <source>
        <dbReference type="SAM" id="Phobius"/>
    </source>
</evidence>
<evidence type="ECO:0000313" key="6">
    <source>
        <dbReference type="EMBL" id="MBE0384788.1"/>
    </source>
</evidence>
<evidence type="ECO:0000313" key="7">
    <source>
        <dbReference type="EMBL" id="SOU43168.1"/>
    </source>
</evidence>
<organism evidence="7 8">
    <name type="scientific">Pseudoalteromonas carrageenovora IAM 12662</name>
    <dbReference type="NCBI Taxonomy" id="1314868"/>
    <lineage>
        <taxon>Bacteria</taxon>
        <taxon>Pseudomonadati</taxon>
        <taxon>Pseudomonadota</taxon>
        <taxon>Gammaproteobacteria</taxon>
        <taxon>Alteromonadales</taxon>
        <taxon>Pseudoalteromonadaceae</taxon>
        <taxon>Pseudoalteromonas</taxon>
    </lineage>
</organism>
<accession>A0A2K4XFR9</accession>
<comment type="catalytic activity">
    <reaction evidence="3">
        <text>2 GTP = 3',3'-c-di-GMP + 2 diphosphate</text>
        <dbReference type="Rhea" id="RHEA:24898"/>
        <dbReference type="ChEBI" id="CHEBI:33019"/>
        <dbReference type="ChEBI" id="CHEBI:37565"/>
        <dbReference type="ChEBI" id="CHEBI:58805"/>
        <dbReference type="EC" id="2.7.7.65"/>
    </reaction>
</comment>
<dbReference type="Proteomes" id="UP000238288">
    <property type="component" value="Chromosome PCAR9b"/>
</dbReference>
<dbReference type="NCBIfam" id="TIGR00254">
    <property type="entry name" value="GGDEF"/>
    <property type="match status" value="1"/>
</dbReference>
<evidence type="ECO:0000259" key="5">
    <source>
        <dbReference type="PROSITE" id="PS50887"/>
    </source>
</evidence>
<evidence type="ECO:0000256" key="3">
    <source>
        <dbReference type="ARBA" id="ARBA00034247"/>
    </source>
</evidence>
<dbReference type="CDD" id="cd01949">
    <property type="entry name" value="GGDEF"/>
    <property type="match status" value="1"/>
</dbReference>
<dbReference type="RefSeq" id="WP_104644141.1">
    <property type="nucleotide sequence ID" value="NZ_AQGW01000025.1"/>
</dbReference>
<dbReference type="Pfam" id="PF00990">
    <property type="entry name" value="GGDEF"/>
    <property type="match status" value="1"/>
</dbReference>
<feature type="transmembrane region" description="Helical" evidence="4">
    <location>
        <begin position="123"/>
        <end position="140"/>
    </location>
</feature>
<dbReference type="EMBL" id="LT965929">
    <property type="protein sequence ID" value="SOU43168.1"/>
    <property type="molecule type" value="Genomic_DNA"/>
</dbReference>
<evidence type="ECO:0000313" key="9">
    <source>
        <dbReference type="Proteomes" id="UP000615003"/>
    </source>
</evidence>
<proteinExistence type="predicted"/>